<evidence type="ECO:0000313" key="1">
    <source>
        <dbReference type="EMBL" id="VBA35769.1"/>
    </source>
</evidence>
<dbReference type="EMBL" id="UPHQ01000036">
    <property type="protein sequence ID" value="VBA35769.1"/>
    <property type="molecule type" value="Genomic_DNA"/>
</dbReference>
<dbReference type="AlphaFoldDB" id="A0A498PUF1"/>
<proteinExistence type="predicted"/>
<protein>
    <submittedName>
        <fullName evidence="1">Uncharacterized protein</fullName>
    </submittedName>
</protein>
<name>A0A498PUF1_9MYCO</name>
<sequence length="304" mass="34286">MERQRNTQFICPESRLRCVFRRDIAPLSLPIIRYRSRFFDFGLPTNLAGLRPPIACIRAEIRLPGDPCMDSVHSQYRCFRYVWREPVVSNPSNYWSTRGQIPTRIAIGIGLLGGPGPRCDRLSRPTAAQLMAASSTPSQRWSATQNNKMIDEPLRWQLQHLSHSRTYRKRLILVDQRCAPSSERSVVDVPALLAAILLIEMHQRPSVIRAIEWIVSTLVPRCIRRPITRGPLQIADGPWNLEAAIDFAYQTLARSVVGSYSVESAIHSAAAAWNGKAVRQPCSKYGYGEVLCDAYLIASDALHH</sequence>
<organism evidence="1 2">
    <name type="scientific">Mycobacterium innocens</name>
    <dbReference type="NCBI Taxonomy" id="2341083"/>
    <lineage>
        <taxon>Bacteria</taxon>
        <taxon>Bacillati</taxon>
        <taxon>Actinomycetota</taxon>
        <taxon>Actinomycetes</taxon>
        <taxon>Mycobacteriales</taxon>
        <taxon>Mycobacteriaceae</taxon>
        <taxon>Mycobacterium</taxon>
    </lineage>
</organism>
<reference evidence="1 2" key="1">
    <citation type="submission" date="2018-09" db="EMBL/GenBank/DDBJ databases">
        <authorList>
            <person name="Tagini F."/>
        </authorList>
    </citation>
    <scope>NUCLEOTIDE SEQUENCE [LARGE SCALE GENOMIC DNA]</scope>
    <source>
        <strain evidence="1 2">MK13</strain>
    </source>
</reference>
<evidence type="ECO:0000313" key="2">
    <source>
        <dbReference type="Proteomes" id="UP000267289"/>
    </source>
</evidence>
<keyword evidence="2" id="KW-1185">Reference proteome</keyword>
<accession>A0A498PUF1</accession>
<gene>
    <name evidence="1" type="ORF">LAUMK13_00884</name>
</gene>
<dbReference type="Proteomes" id="UP000267289">
    <property type="component" value="Unassembled WGS sequence"/>
</dbReference>